<evidence type="ECO:0000256" key="2">
    <source>
        <dbReference type="SAM" id="Phobius"/>
    </source>
</evidence>
<feature type="transmembrane region" description="Helical" evidence="2">
    <location>
        <begin position="114"/>
        <end position="134"/>
    </location>
</feature>
<keyword evidence="4" id="KW-1185">Reference proteome</keyword>
<evidence type="ECO:0000256" key="1">
    <source>
        <dbReference type="SAM" id="MobiDB-lite"/>
    </source>
</evidence>
<accession>A0A139AAP0</accession>
<dbReference type="Proteomes" id="UP000070544">
    <property type="component" value="Unassembled WGS sequence"/>
</dbReference>
<protein>
    <submittedName>
        <fullName evidence="3">Uncharacterized protein</fullName>
    </submittedName>
</protein>
<dbReference type="OrthoDB" id="10553268at2759"/>
<feature type="region of interest" description="Disordered" evidence="1">
    <location>
        <begin position="46"/>
        <end position="81"/>
    </location>
</feature>
<keyword evidence="2" id="KW-0472">Membrane</keyword>
<organism evidence="3 4">
    <name type="scientific">Gonapodya prolifera (strain JEL478)</name>
    <name type="common">Monoblepharis prolifera</name>
    <dbReference type="NCBI Taxonomy" id="1344416"/>
    <lineage>
        <taxon>Eukaryota</taxon>
        <taxon>Fungi</taxon>
        <taxon>Fungi incertae sedis</taxon>
        <taxon>Chytridiomycota</taxon>
        <taxon>Chytridiomycota incertae sedis</taxon>
        <taxon>Monoblepharidomycetes</taxon>
        <taxon>Monoblepharidales</taxon>
        <taxon>Gonapodyaceae</taxon>
        <taxon>Gonapodya</taxon>
    </lineage>
</organism>
<sequence length="538" mass="58611">MAPDKICFLLLNYRLRSNQSPFPSLFAAPAPLSWISRLTSLLPSKASPQAPPFTPDYPAVPAENPLRRSEDSPAVETDPLLSPSSEYVESLEAKLSTHLKEVARRQLAIRICRITAWVVLAFVIVSSLVGQYIVAPAIISQAISDGQPPDWRELRVSHIGEDAIDVSINAEVALDHLAPMDVVLEAASYAVFHDREGSVPPPPTPADGAAEGALSLSLPARLATLALPPLNISANSPTFALSLNASLSDLNTTHVGAVLGEVFTKRENASGQVLEMRGKSRVVAGAIRSWPEWARAIFGWKVDVVKPLFVEPDVLFTNTSKYQFQLLSTVWNTTSPFPFPSPHPVLFTASASFFNPFPLSIAPQGWTPLLEVHEWIREERVIVNVKAPAPSSFFSSVTKFASTAFRSVVKQAFSGETISLTKAIRAPKTLHVSTTLPEEGGPGPLLLTIFLSKEWSVERETNPNFVAYALTNQPEHSTILDLFSRWADGSPVSLYLRGAGLQYAEGVERVKWIEKMISDTEGVVDVPPPADDDGEVRN</sequence>
<gene>
    <name evidence="3" type="ORF">M427DRAFT_45332</name>
</gene>
<keyword evidence="2" id="KW-1133">Transmembrane helix</keyword>
<keyword evidence="2" id="KW-0812">Transmembrane</keyword>
<evidence type="ECO:0000313" key="3">
    <source>
        <dbReference type="EMBL" id="KXS13807.1"/>
    </source>
</evidence>
<name>A0A139AAP0_GONPJ</name>
<dbReference type="EMBL" id="KQ965773">
    <property type="protein sequence ID" value="KXS13807.1"/>
    <property type="molecule type" value="Genomic_DNA"/>
</dbReference>
<dbReference type="AlphaFoldDB" id="A0A139AAP0"/>
<reference evidence="3 4" key="1">
    <citation type="journal article" date="2015" name="Genome Biol. Evol.">
        <title>Phylogenomic analyses indicate that early fungi evolved digesting cell walls of algal ancestors of land plants.</title>
        <authorList>
            <person name="Chang Y."/>
            <person name="Wang S."/>
            <person name="Sekimoto S."/>
            <person name="Aerts A.L."/>
            <person name="Choi C."/>
            <person name="Clum A."/>
            <person name="LaButti K.M."/>
            <person name="Lindquist E.A."/>
            <person name="Yee Ngan C."/>
            <person name="Ohm R.A."/>
            <person name="Salamov A.A."/>
            <person name="Grigoriev I.V."/>
            <person name="Spatafora J.W."/>
            <person name="Berbee M.L."/>
        </authorList>
    </citation>
    <scope>NUCLEOTIDE SEQUENCE [LARGE SCALE GENOMIC DNA]</scope>
    <source>
        <strain evidence="3 4">JEL478</strain>
    </source>
</reference>
<proteinExistence type="predicted"/>
<evidence type="ECO:0000313" key="4">
    <source>
        <dbReference type="Proteomes" id="UP000070544"/>
    </source>
</evidence>